<dbReference type="EMBL" id="CAMXCT030000255">
    <property type="protein sequence ID" value="CAL4763546.1"/>
    <property type="molecule type" value="Genomic_DNA"/>
</dbReference>
<evidence type="ECO:0000313" key="9">
    <source>
        <dbReference type="EMBL" id="CAL4763546.1"/>
    </source>
</evidence>
<dbReference type="PANTHER" id="PTHR10183:SF379">
    <property type="entry name" value="CALPAIN-5"/>
    <property type="match status" value="1"/>
</dbReference>
<dbReference type="InterPro" id="IPR022684">
    <property type="entry name" value="Calpain_cysteine_protease"/>
</dbReference>
<evidence type="ECO:0000256" key="6">
    <source>
        <dbReference type="PROSITE-ProRule" id="PRU00239"/>
    </source>
</evidence>
<dbReference type="Pfam" id="PF00648">
    <property type="entry name" value="Peptidase_C2"/>
    <property type="match status" value="1"/>
</dbReference>
<protein>
    <submittedName>
        <fullName evidence="9">Calpain-type cysteine protease ADL1 (Phytocalpai n ADL1) (Protein ADAXIALIZED LEAF1) (Protein DEFECTIVE KERNEL 1) (OsDEK1) (Protein SHOOTLESS 3)</fullName>
    </submittedName>
</protein>
<dbReference type="Gene3D" id="3.90.70.10">
    <property type="entry name" value="Cysteine proteinases"/>
    <property type="match status" value="1"/>
</dbReference>
<dbReference type="SUPFAM" id="SSF54001">
    <property type="entry name" value="Cysteine proteinases"/>
    <property type="match status" value="1"/>
</dbReference>
<feature type="active site" evidence="5 6">
    <location>
        <position position="447"/>
    </location>
</feature>
<dbReference type="PROSITE" id="PS00139">
    <property type="entry name" value="THIOL_PROTEASE_CYS"/>
    <property type="match status" value="1"/>
</dbReference>
<dbReference type="InterPro" id="IPR001300">
    <property type="entry name" value="Peptidase_C2_calpain_cat"/>
</dbReference>
<dbReference type="InterPro" id="IPR000169">
    <property type="entry name" value="Pept_cys_AS"/>
</dbReference>
<dbReference type="PRINTS" id="PR00704">
    <property type="entry name" value="CALPAIN"/>
</dbReference>
<dbReference type="PROSITE" id="PS50203">
    <property type="entry name" value="CALPAIN_CAT"/>
    <property type="match status" value="1"/>
</dbReference>
<evidence type="ECO:0000256" key="1">
    <source>
        <dbReference type="ARBA" id="ARBA00007623"/>
    </source>
</evidence>
<dbReference type="GO" id="GO:0006508">
    <property type="term" value="P:proteolysis"/>
    <property type="evidence" value="ECO:0007669"/>
    <property type="project" value="UniProtKB-KW"/>
</dbReference>
<dbReference type="AlphaFoldDB" id="A0A9P1FGK2"/>
<dbReference type="OrthoDB" id="167576at2759"/>
<dbReference type="EMBL" id="CAMXCT010000255">
    <property type="protein sequence ID" value="CAI3976234.1"/>
    <property type="molecule type" value="Genomic_DNA"/>
</dbReference>
<feature type="active site" evidence="5 6">
    <location>
        <position position="427"/>
    </location>
</feature>
<gene>
    <name evidence="8" type="ORF">C1SCF055_LOCUS4471</name>
</gene>
<dbReference type="SMART" id="SM00230">
    <property type="entry name" value="CysPc"/>
    <property type="match status" value="1"/>
</dbReference>
<evidence type="ECO:0000313" key="10">
    <source>
        <dbReference type="Proteomes" id="UP001152797"/>
    </source>
</evidence>
<proteinExistence type="inferred from homology"/>
<evidence type="ECO:0000259" key="7">
    <source>
        <dbReference type="PROSITE" id="PS50203"/>
    </source>
</evidence>
<evidence type="ECO:0000256" key="4">
    <source>
        <dbReference type="ARBA" id="ARBA00022807"/>
    </source>
</evidence>
<name>A0A9P1FGK2_9DINO</name>
<evidence type="ECO:0000256" key="3">
    <source>
        <dbReference type="ARBA" id="ARBA00022801"/>
    </source>
</evidence>
<dbReference type="EMBL" id="CAMXCT020000255">
    <property type="protein sequence ID" value="CAL1129609.1"/>
    <property type="molecule type" value="Genomic_DNA"/>
</dbReference>
<keyword evidence="10" id="KW-1185">Reference proteome</keyword>
<sequence>MCDKIFSTRVASFTSDFETSYNFYQEVQPAAKESLPWFRSSIGSTRLRRSKGPQGCRGYAEAFFSQRQVQVDQLILWKRGLCGAEAAEWISTAIVWHFSSCNLQVSDGFGPVTQRQSARPGAMAEKFEVDLTQPGIGDAVKLGINIPQDFLEKLWVDPDFPLDYRSVGIEKDKAMSVAGRLLDHAWCPISYIHPKKPLLPKDGIDPADLMQGALGDCWLITAISTMAEYPEAVKNLFVTKEHNEIGQYVLRLWCEYYQEWIHVKVDSFVPIDLNGGAAYEGKSCVYVNPTDESVWMCILEKAIAKIQGNYQQLNGGLVSDGWKIMCGASDTDIENWEISEAGWGKRKMPFDLQNLDVQWDEKSKSYKNPDHASGPLTAEEFFKYVEEWDSNKYLICAGIIAKKNPNLKHVDVEESEGNLQNGLVTKHAYGVLSAYQGHGVQLVRVRNPWGKKQEYSGDWCDASEKWTEYPEVAKEVNFKPRVDGIFWMTIQDFCTYFTLVQVLKKSQPGSRAADMPYEEERAARVKAAREKAVRIRKEIHDNGGWYTDEAESWRGGKEPGIRVFEDPELFDLVTKAYMDLWGIPENNAKDFAEHARTPLPPKMERVLAERKKQQSKPESPPQWMKACCKSLPPDEVFAAGPASPTAAGSGLGAVRALQAELPLQAEVPEPFSGPTDEQRAAILAEMEACRLKAREELQARAAANEAREADPLQDLKGTRKYDEARAEIAMRDDLSQTEKWAAMGMF</sequence>
<evidence type="ECO:0000313" key="8">
    <source>
        <dbReference type="EMBL" id="CAI3976234.1"/>
    </source>
</evidence>
<keyword evidence="3 6" id="KW-0378">Hydrolase</keyword>
<dbReference type="Proteomes" id="UP001152797">
    <property type="component" value="Unassembled WGS sequence"/>
</dbReference>
<feature type="active site" evidence="5 6">
    <location>
        <position position="217"/>
    </location>
</feature>
<dbReference type="InterPro" id="IPR038765">
    <property type="entry name" value="Papain-like_cys_pep_sf"/>
</dbReference>
<evidence type="ECO:0000256" key="2">
    <source>
        <dbReference type="ARBA" id="ARBA00022670"/>
    </source>
</evidence>
<reference evidence="9 10" key="2">
    <citation type="submission" date="2024-05" db="EMBL/GenBank/DDBJ databases">
        <authorList>
            <person name="Chen Y."/>
            <person name="Shah S."/>
            <person name="Dougan E. K."/>
            <person name="Thang M."/>
            <person name="Chan C."/>
        </authorList>
    </citation>
    <scope>NUCLEOTIDE SEQUENCE [LARGE SCALE GENOMIC DNA]</scope>
</reference>
<reference evidence="8" key="1">
    <citation type="submission" date="2022-10" db="EMBL/GenBank/DDBJ databases">
        <authorList>
            <person name="Chen Y."/>
            <person name="Dougan E. K."/>
            <person name="Chan C."/>
            <person name="Rhodes N."/>
            <person name="Thang M."/>
        </authorList>
    </citation>
    <scope>NUCLEOTIDE SEQUENCE</scope>
</reference>
<keyword evidence="4 6" id="KW-0788">Thiol protease</keyword>
<comment type="caution">
    <text evidence="8">The sequence shown here is derived from an EMBL/GenBank/DDBJ whole genome shotgun (WGS) entry which is preliminary data.</text>
</comment>
<dbReference type="GO" id="GO:0004198">
    <property type="term" value="F:calcium-dependent cysteine-type endopeptidase activity"/>
    <property type="evidence" value="ECO:0007669"/>
    <property type="project" value="InterPro"/>
</dbReference>
<feature type="domain" description="Calpain catalytic" evidence="7">
    <location>
        <begin position="154"/>
        <end position="506"/>
    </location>
</feature>
<comment type="similarity">
    <text evidence="1">Belongs to the peptidase C2 family.</text>
</comment>
<dbReference type="PANTHER" id="PTHR10183">
    <property type="entry name" value="CALPAIN"/>
    <property type="match status" value="1"/>
</dbReference>
<evidence type="ECO:0000256" key="5">
    <source>
        <dbReference type="PIRSR" id="PIRSR622684-1"/>
    </source>
</evidence>
<keyword evidence="2 6" id="KW-0645">Protease</keyword>
<accession>A0A9P1FGK2</accession>
<organism evidence="8">
    <name type="scientific">Cladocopium goreaui</name>
    <dbReference type="NCBI Taxonomy" id="2562237"/>
    <lineage>
        <taxon>Eukaryota</taxon>
        <taxon>Sar</taxon>
        <taxon>Alveolata</taxon>
        <taxon>Dinophyceae</taxon>
        <taxon>Suessiales</taxon>
        <taxon>Symbiodiniaceae</taxon>
        <taxon>Cladocopium</taxon>
    </lineage>
</organism>